<keyword evidence="2" id="KW-1185">Reference proteome</keyword>
<dbReference type="AlphaFoldDB" id="A0AAV4Q9S4"/>
<reference evidence="1 2" key="1">
    <citation type="submission" date="2021-06" db="EMBL/GenBank/DDBJ databases">
        <title>Caerostris extrusa draft genome.</title>
        <authorList>
            <person name="Kono N."/>
            <person name="Arakawa K."/>
        </authorList>
    </citation>
    <scope>NUCLEOTIDE SEQUENCE [LARGE SCALE GENOMIC DNA]</scope>
</reference>
<name>A0AAV4Q9S4_CAEEX</name>
<dbReference type="Proteomes" id="UP001054945">
    <property type="component" value="Unassembled WGS sequence"/>
</dbReference>
<organism evidence="1 2">
    <name type="scientific">Caerostris extrusa</name>
    <name type="common">Bark spider</name>
    <name type="synonym">Caerostris bankana</name>
    <dbReference type="NCBI Taxonomy" id="172846"/>
    <lineage>
        <taxon>Eukaryota</taxon>
        <taxon>Metazoa</taxon>
        <taxon>Ecdysozoa</taxon>
        <taxon>Arthropoda</taxon>
        <taxon>Chelicerata</taxon>
        <taxon>Arachnida</taxon>
        <taxon>Araneae</taxon>
        <taxon>Araneomorphae</taxon>
        <taxon>Entelegynae</taxon>
        <taxon>Araneoidea</taxon>
        <taxon>Araneidae</taxon>
        <taxon>Caerostris</taxon>
    </lineage>
</organism>
<comment type="caution">
    <text evidence="1">The sequence shown here is derived from an EMBL/GenBank/DDBJ whole genome shotgun (WGS) entry which is preliminary data.</text>
</comment>
<evidence type="ECO:0000313" key="1">
    <source>
        <dbReference type="EMBL" id="GIY06773.1"/>
    </source>
</evidence>
<evidence type="ECO:0000313" key="2">
    <source>
        <dbReference type="Proteomes" id="UP001054945"/>
    </source>
</evidence>
<protein>
    <submittedName>
        <fullName evidence="1">Uncharacterized protein</fullName>
    </submittedName>
</protein>
<sequence>MFADTIKKKKEGLCRKARQQADKERMSVVFHCADKARSLHFKREVCLSVSHNIDNLLNNSHSSIGLSRMGVVQRHSDEMDLMCFLCTSES</sequence>
<gene>
    <name evidence="1" type="ORF">CEXT_432381</name>
</gene>
<dbReference type="EMBL" id="BPLR01005998">
    <property type="protein sequence ID" value="GIY06773.1"/>
    <property type="molecule type" value="Genomic_DNA"/>
</dbReference>
<proteinExistence type="predicted"/>
<accession>A0AAV4Q9S4</accession>